<sequence length="62" mass="6849">MDSVEKKISFNKGGNGGYTLKLGIPIDFANDLGLTKEENKVILTLEDGAIVIRKKENINKEK</sequence>
<protein>
    <submittedName>
        <fullName evidence="1">PemI</fullName>
    </submittedName>
</protein>
<proteinExistence type="predicted"/>
<dbReference type="EMBL" id="CDNY01000004">
    <property type="protein sequence ID" value="CEN31426.1"/>
    <property type="molecule type" value="Genomic_DNA"/>
</dbReference>
<reference evidence="2" key="1">
    <citation type="submission" date="2015-01" db="EMBL/GenBank/DDBJ databases">
        <authorList>
            <person name="Aslett A.Martin."/>
            <person name="De Silva Nishadi"/>
        </authorList>
    </citation>
    <scope>NUCLEOTIDE SEQUENCE [LARGE SCALE GENOMIC DNA]</scope>
    <source>
        <strain evidence="2">UMC4404</strain>
    </source>
</reference>
<dbReference type="AlphaFoldDB" id="A0A9P1P9N2"/>
<accession>A0A9P1P9N2</accession>
<evidence type="ECO:0000313" key="2">
    <source>
        <dbReference type="Proteomes" id="UP000049685"/>
    </source>
</evidence>
<organism evidence="1 2">
    <name type="scientific">Paraclostridium sordellii</name>
    <name type="common">Clostridium sordellii</name>
    <dbReference type="NCBI Taxonomy" id="1505"/>
    <lineage>
        <taxon>Bacteria</taxon>
        <taxon>Bacillati</taxon>
        <taxon>Bacillota</taxon>
        <taxon>Clostridia</taxon>
        <taxon>Peptostreptococcales</taxon>
        <taxon>Peptostreptococcaceae</taxon>
        <taxon>Paraclostridium</taxon>
    </lineage>
</organism>
<dbReference type="Proteomes" id="UP000049685">
    <property type="component" value="Unassembled WGS sequence"/>
</dbReference>
<evidence type="ECO:0000313" key="1">
    <source>
        <dbReference type="EMBL" id="CEN31426.1"/>
    </source>
</evidence>
<gene>
    <name evidence="1" type="ORF">UMC4404_33001</name>
</gene>
<dbReference type="RefSeq" id="WP_057558936.1">
    <property type="nucleotide sequence ID" value="NZ_CDNY01000004.1"/>
</dbReference>
<comment type="caution">
    <text evidence="1">The sequence shown here is derived from an EMBL/GenBank/DDBJ whole genome shotgun (WGS) entry which is preliminary data.</text>
</comment>
<name>A0A9P1P9N2_PARSO</name>